<proteinExistence type="predicted"/>
<accession>A0A422NIZ8</accession>
<dbReference type="RefSeq" id="XP_029238696.1">
    <property type="nucleotide sequence ID" value="XM_029381474.1"/>
</dbReference>
<dbReference type="VEuPathDB" id="TriTrypDB:TRSC58_00373"/>
<gene>
    <name evidence="1" type="ORF">TraAM80_04551</name>
</gene>
<name>A0A422NIZ8_TRYRA</name>
<evidence type="ECO:0000313" key="2">
    <source>
        <dbReference type="Proteomes" id="UP000283634"/>
    </source>
</evidence>
<dbReference type="OrthoDB" id="240153at2759"/>
<dbReference type="Proteomes" id="UP000283634">
    <property type="component" value="Unassembled WGS sequence"/>
</dbReference>
<protein>
    <submittedName>
        <fullName evidence="1">Uncharacterized protein</fullName>
    </submittedName>
</protein>
<dbReference type="GeneID" id="40328484"/>
<dbReference type="AlphaFoldDB" id="A0A422NIZ8"/>
<organism evidence="1 2">
    <name type="scientific">Trypanosoma rangeli</name>
    <dbReference type="NCBI Taxonomy" id="5698"/>
    <lineage>
        <taxon>Eukaryota</taxon>
        <taxon>Discoba</taxon>
        <taxon>Euglenozoa</taxon>
        <taxon>Kinetoplastea</taxon>
        <taxon>Metakinetoplastina</taxon>
        <taxon>Trypanosomatida</taxon>
        <taxon>Trypanosomatidae</taxon>
        <taxon>Trypanosoma</taxon>
        <taxon>Herpetosoma</taxon>
    </lineage>
</organism>
<dbReference type="OMA" id="CFRIARE"/>
<keyword evidence="2" id="KW-1185">Reference proteome</keyword>
<reference evidence="1 2" key="1">
    <citation type="journal article" date="2018" name="BMC Genomics">
        <title>Genomic comparison of Trypanosoma conorhini and Trypanosoma rangeli to Trypanosoma cruzi strains of high and low virulence.</title>
        <authorList>
            <person name="Bradwell K.R."/>
            <person name="Koparde V.N."/>
            <person name="Matveyev A.V."/>
            <person name="Serrano M.G."/>
            <person name="Alves J.M."/>
            <person name="Parikh H."/>
            <person name="Huang B."/>
            <person name="Lee V."/>
            <person name="Espinosa-Alvarez O."/>
            <person name="Ortiz P.A."/>
            <person name="Costa-Martins A.G."/>
            <person name="Teixeira M.M."/>
            <person name="Buck G.A."/>
        </authorList>
    </citation>
    <scope>NUCLEOTIDE SEQUENCE [LARGE SCALE GENOMIC DNA]</scope>
    <source>
        <strain evidence="1 2">AM80</strain>
    </source>
</reference>
<sequence>MTLFTDEALEGLLRENRQLQSHVRSLLGRIGAQLVLTDTLLLALRHREPEKRQVNRNELLGADLDTWFMFRCGSQVCAPALRMQPPPYCQGLSPKFRWSHRARRSMKRQVERLGLDTGETRDPAQWQIVADAVNYDSKSTQCIDSFQCFLHYQQEVVASPEPFSSAEDNYIDTYNPGSGRWGQLVADIFRQFGRRRTVFQVAERYRKLKREKYEYSGLLDDATWQKVEALMPGVATPEAELVLDCSCRLNLVCTIPWPTEEAIRKSFLWHRKPQRNGDALMLRNIYAVLLSDGVCFASRETREIAVRLLGFDPLDLRETIARVRWRYGQISVEEAAARLASSVDEMKERVLANVLRWYDSVYTSDFFRLSVAVFGQRDAALTCFRIAREYERCRGKTPSYGHLQLL</sequence>
<evidence type="ECO:0000313" key="1">
    <source>
        <dbReference type="EMBL" id="RNF05450.1"/>
    </source>
</evidence>
<dbReference type="EMBL" id="MKGL01000134">
    <property type="protein sequence ID" value="RNF05450.1"/>
    <property type="molecule type" value="Genomic_DNA"/>
</dbReference>
<comment type="caution">
    <text evidence="1">The sequence shown here is derived from an EMBL/GenBank/DDBJ whole genome shotgun (WGS) entry which is preliminary data.</text>
</comment>